<keyword evidence="1" id="KW-0732">Signal</keyword>
<dbReference type="STRING" id="97972.A0A2V1E7K6"/>
<dbReference type="AlphaFoldDB" id="A0A2V1E7K6"/>
<dbReference type="OrthoDB" id="425936at2759"/>
<evidence type="ECO:0000313" key="3">
    <source>
        <dbReference type="EMBL" id="PVI06059.1"/>
    </source>
</evidence>
<evidence type="ECO:0000259" key="2">
    <source>
        <dbReference type="Pfam" id="PF13449"/>
    </source>
</evidence>
<dbReference type="Proteomes" id="UP000244855">
    <property type="component" value="Unassembled WGS sequence"/>
</dbReference>
<evidence type="ECO:0000256" key="1">
    <source>
        <dbReference type="SAM" id="SignalP"/>
    </source>
</evidence>
<gene>
    <name evidence="3" type="ORF">DM02DRAFT_649969</name>
</gene>
<evidence type="ECO:0000313" key="4">
    <source>
        <dbReference type="Proteomes" id="UP000244855"/>
    </source>
</evidence>
<dbReference type="PANTHER" id="PTHR37957:SF1">
    <property type="entry name" value="PHYTASE-LIKE DOMAIN-CONTAINING PROTEIN"/>
    <property type="match status" value="1"/>
</dbReference>
<dbReference type="Pfam" id="PF13449">
    <property type="entry name" value="Phytase-like"/>
    <property type="match status" value="1"/>
</dbReference>
<feature type="chain" id="PRO_5015890078" evidence="1">
    <location>
        <begin position="21"/>
        <end position="523"/>
    </location>
</feature>
<dbReference type="EMBL" id="KZ805310">
    <property type="protein sequence ID" value="PVI06059.1"/>
    <property type="molecule type" value="Genomic_DNA"/>
</dbReference>
<protein>
    <submittedName>
        <fullName evidence="3">3-phytase</fullName>
    </submittedName>
</protein>
<accession>A0A2V1E7K6</accession>
<keyword evidence="4" id="KW-1185">Reference proteome</keyword>
<name>A0A2V1E7K6_9PLEO</name>
<dbReference type="PANTHER" id="PTHR37957">
    <property type="entry name" value="BLR7070 PROTEIN"/>
    <property type="match status" value="1"/>
</dbReference>
<reference evidence="3 4" key="1">
    <citation type="journal article" date="2018" name="Sci. Rep.">
        <title>Comparative genomics provides insights into the lifestyle and reveals functional heterogeneity of dark septate endophytic fungi.</title>
        <authorList>
            <person name="Knapp D.G."/>
            <person name="Nemeth J.B."/>
            <person name="Barry K."/>
            <person name="Hainaut M."/>
            <person name="Henrissat B."/>
            <person name="Johnson J."/>
            <person name="Kuo A."/>
            <person name="Lim J.H.P."/>
            <person name="Lipzen A."/>
            <person name="Nolan M."/>
            <person name="Ohm R.A."/>
            <person name="Tamas L."/>
            <person name="Grigoriev I.V."/>
            <person name="Spatafora J.W."/>
            <person name="Nagy L.G."/>
            <person name="Kovacs G.M."/>
        </authorList>
    </citation>
    <scope>NUCLEOTIDE SEQUENCE [LARGE SCALE GENOMIC DNA]</scope>
    <source>
        <strain evidence="3 4">DSE2036</strain>
    </source>
</reference>
<dbReference type="InterPro" id="IPR027372">
    <property type="entry name" value="Phytase-like_dom"/>
</dbReference>
<proteinExistence type="predicted"/>
<sequence length="523" mass="56883">MLLPSSLSLLAVLQVGSTLANPVTRDDKKDQGPAINTTTCNGQKYVYEELAGWGILPSDTRDKFGDTIGGIGSAIALEKKSWTKKKGDAEGYDGILYGLPDRGWNTEGTQNTQSRIHKFSVSLDIVSATLEKPASPNFQLKYLDTILLTAPDGTPATGLDADQTGHLSFDGFPDLPVVTYTGDGFGGNGTGGRRIAIDTEGLVLGEDDTFWISDEYGPYIYQFDKDGKMINAIRPPNALIPIRNGTESFNAASPPIYNPDVETVPEDPDTGRANNQGLEGLTADPKGEYLYSLLQSATMQEGGKKSSDRRYTRLLKYKIGKKGKEIEYDSEYVVPLPVLPTGKVAGQSEIHFISDTQFLILARDSGAGHGQEASESIYRNADVFDISKATNIKGKKNDDFDGAVASKKGKLDDDIIPAEYCTWLSYNNNDQLGRFGAHNGGAQDAGLLDEKWESFALAKVDGKFERKGDGDEYFLISFADNDFVTQNGFINFGKNTYKDGSGFNVDTQVLVFRVRLPKGSDPL</sequence>
<feature type="domain" description="Phytase-like" evidence="2">
    <location>
        <begin position="112"/>
        <end position="408"/>
    </location>
</feature>
<organism evidence="3 4">
    <name type="scientific">Periconia macrospinosa</name>
    <dbReference type="NCBI Taxonomy" id="97972"/>
    <lineage>
        <taxon>Eukaryota</taxon>
        <taxon>Fungi</taxon>
        <taxon>Dikarya</taxon>
        <taxon>Ascomycota</taxon>
        <taxon>Pezizomycotina</taxon>
        <taxon>Dothideomycetes</taxon>
        <taxon>Pleosporomycetidae</taxon>
        <taxon>Pleosporales</taxon>
        <taxon>Massarineae</taxon>
        <taxon>Periconiaceae</taxon>
        <taxon>Periconia</taxon>
    </lineage>
</organism>
<feature type="signal peptide" evidence="1">
    <location>
        <begin position="1"/>
        <end position="20"/>
    </location>
</feature>